<feature type="chain" id="PRO_5042885774" evidence="1">
    <location>
        <begin position="19"/>
        <end position="253"/>
    </location>
</feature>
<dbReference type="EMBL" id="JAVRQU010000027">
    <property type="protein sequence ID" value="KAK5689984.1"/>
    <property type="molecule type" value="Genomic_DNA"/>
</dbReference>
<organism evidence="2 3">
    <name type="scientific">Elasticomyces elasticus</name>
    <dbReference type="NCBI Taxonomy" id="574655"/>
    <lineage>
        <taxon>Eukaryota</taxon>
        <taxon>Fungi</taxon>
        <taxon>Dikarya</taxon>
        <taxon>Ascomycota</taxon>
        <taxon>Pezizomycotina</taxon>
        <taxon>Dothideomycetes</taxon>
        <taxon>Dothideomycetidae</taxon>
        <taxon>Mycosphaerellales</taxon>
        <taxon>Teratosphaeriaceae</taxon>
        <taxon>Elasticomyces</taxon>
    </lineage>
</organism>
<evidence type="ECO:0000256" key="1">
    <source>
        <dbReference type="SAM" id="SignalP"/>
    </source>
</evidence>
<evidence type="ECO:0000313" key="2">
    <source>
        <dbReference type="EMBL" id="KAK5689984.1"/>
    </source>
</evidence>
<reference evidence="2" key="1">
    <citation type="submission" date="2023-08" db="EMBL/GenBank/DDBJ databases">
        <title>Black Yeasts Isolated from many extreme environments.</title>
        <authorList>
            <person name="Coleine C."/>
            <person name="Stajich J.E."/>
            <person name="Selbmann L."/>
        </authorList>
    </citation>
    <scope>NUCLEOTIDE SEQUENCE</scope>
    <source>
        <strain evidence="2">CCFEE 5810</strain>
    </source>
</reference>
<keyword evidence="1" id="KW-0732">Signal</keyword>
<sequence>MHFIYLACLIVAASSTLASQPVRDIQAYQPNGLDAGGQQVLDNRRITSTWTITRTTTVSSTTTVYATRATSIKDWPSTPPVQTFPKVLVATPVNAVQTWYGGQKAAGCDKTACASCRWFYRCQDGEPACRQCDSAPYCATCKATEDESTFPNNINAVQPHSVHRTCSLGPERTVPCDGDSGNIVFGTDGTILNANNEAKMVFRKVALSALAFFPDDESLQAAIKNGAPPKKCIDGNGRPAVCYAKGKVVVVLP</sequence>
<gene>
    <name evidence="2" type="ORF">LTR97_012467</name>
</gene>
<accession>A0AAN7VQP8</accession>
<dbReference type="AlphaFoldDB" id="A0AAN7VQP8"/>
<name>A0AAN7VQP8_9PEZI</name>
<comment type="caution">
    <text evidence="2">The sequence shown here is derived from an EMBL/GenBank/DDBJ whole genome shotgun (WGS) entry which is preliminary data.</text>
</comment>
<dbReference type="Proteomes" id="UP001310594">
    <property type="component" value="Unassembled WGS sequence"/>
</dbReference>
<feature type="signal peptide" evidence="1">
    <location>
        <begin position="1"/>
        <end position="18"/>
    </location>
</feature>
<proteinExistence type="predicted"/>
<evidence type="ECO:0000313" key="3">
    <source>
        <dbReference type="Proteomes" id="UP001310594"/>
    </source>
</evidence>
<protein>
    <submittedName>
        <fullName evidence="2">Uncharacterized protein</fullName>
    </submittedName>
</protein>